<evidence type="ECO:0000313" key="7">
    <source>
        <dbReference type="Ensembl" id="ENSMALP00000007761.1"/>
    </source>
</evidence>
<evidence type="ECO:0000259" key="6">
    <source>
        <dbReference type="PROSITE" id="PS51184"/>
    </source>
</evidence>
<evidence type="ECO:0000256" key="1">
    <source>
        <dbReference type="ARBA" id="ARBA00022723"/>
    </source>
</evidence>
<proteinExistence type="predicted"/>
<keyword evidence="5" id="KW-0804">Transcription</keyword>
<feature type="domain" description="JmjC" evidence="6">
    <location>
        <begin position="112"/>
        <end position="244"/>
    </location>
</feature>
<sequence length="244" mass="28109">MYDENEDLSDVEEIANIRGFSVEEKLVSDSYSAAFVHLMEGKDFTYEYAQKEGLRIPLIFKEKDGLGIRMPDPEFTVSEIKGLVGSRRSVDVMDVSTQKGSEMSMAQFGRYYENTLSWRTSSIDWVDNMWPRDLKQSQTEPTNVISEMKYPKVQRYCLMSVKGCYTDFHIDFGGTSVWYHVFKGQKVFWLVPPTTHNLALYEDWVLSGKQSDVFLGDRADGCQRVELKQGYTFFIPSGVLAWLL</sequence>
<reference evidence="7" key="1">
    <citation type="submission" date="2025-08" db="UniProtKB">
        <authorList>
            <consortium name="Ensembl"/>
        </authorList>
    </citation>
    <scope>IDENTIFICATION</scope>
</reference>
<dbReference type="SUPFAM" id="SSF51197">
    <property type="entry name" value="Clavaminate synthase-like"/>
    <property type="match status" value="1"/>
</dbReference>
<evidence type="ECO:0000256" key="5">
    <source>
        <dbReference type="ARBA" id="ARBA00023163"/>
    </source>
</evidence>
<dbReference type="STRING" id="43700.ENSMALP00000007761"/>
<protein>
    <recommendedName>
        <fullName evidence="6">JmjC domain-containing protein</fullName>
    </recommendedName>
</protein>
<dbReference type="Gene3D" id="2.60.120.650">
    <property type="entry name" value="Cupin"/>
    <property type="match status" value="2"/>
</dbReference>
<dbReference type="GO" id="GO:0046872">
    <property type="term" value="F:metal ion binding"/>
    <property type="evidence" value="ECO:0007669"/>
    <property type="project" value="UniProtKB-KW"/>
</dbReference>
<dbReference type="PROSITE" id="PS51184">
    <property type="entry name" value="JMJC"/>
    <property type="match status" value="1"/>
</dbReference>
<dbReference type="PANTHER" id="PTHR23123">
    <property type="entry name" value="PHD/F-BOX CONTAINING PROTEIN"/>
    <property type="match status" value="1"/>
</dbReference>
<keyword evidence="1" id="KW-0479">Metal-binding</keyword>
<name>A0A3Q3Q9Z1_MONAL</name>
<accession>A0A3Q3Q9Z1</accession>
<evidence type="ECO:0000256" key="4">
    <source>
        <dbReference type="ARBA" id="ARBA00023015"/>
    </source>
</evidence>
<dbReference type="GO" id="GO:0016491">
    <property type="term" value="F:oxidoreductase activity"/>
    <property type="evidence" value="ECO:0007669"/>
    <property type="project" value="UniProtKB-KW"/>
</dbReference>
<evidence type="ECO:0000313" key="8">
    <source>
        <dbReference type="Proteomes" id="UP000261600"/>
    </source>
</evidence>
<dbReference type="Proteomes" id="UP000261600">
    <property type="component" value="Unplaced"/>
</dbReference>
<keyword evidence="8" id="KW-1185">Reference proteome</keyword>
<keyword evidence="2" id="KW-0560">Oxidoreductase</keyword>
<dbReference type="Ensembl" id="ENSMALT00000007926.1">
    <property type="protein sequence ID" value="ENSMALP00000007761.1"/>
    <property type="gene ID" value="ENSMALG00000005511.1"/>
</dbReference>
<dbReference type="InterPro" id="IPR003347">
    <property type="entry name" value="JmjC_dom"/>
</dbReference>
<dbReference type="InterPro" id="IPR050690">
    <property type="entry name" value="JHDM1_Histone_Demethylase"/>
</dbReference>
<organism evidence="7 8">
    <name type="scientific">Monopterus albus</name>
    <name type="common">Swamp eel</name>
    <dbReference type="NCBI Taxonomy" id="43700"/>
    <lineage>
        <taxon>Eukaryota</taxon>
        <taxon>Metazoa</taxon>
        <taxon>Chordata</taxon>
        <taxon>Craniata</taxon>
        <taxon>Vertebrata</taxon>
        <taxon>Euteleostomi</taxon>
        <taxon>Actinopterygii</taxon>
        <taxon>Neopterygii</taxon>
        <taxon>Teleostei</taxon>
        <taxon>Neoteleostei</taxon>
        <taxon>Acanthomorphata</taxon>
        <taxon>Anabantaria</taxon>
        <taxon>Synbranchiformes</taxon>
        <taxon>Synbranchidae</taxon>
        <taxon>Monopterus</taxon>
    </lineage>
</organism>
<keyword evidence="4" id="KW-0805">Transcription regulation</keyword>
<keyword evidence="3" id="KW-0408">Iron</keyword>
<dbReference type="AlphaFoldDB" id="A0A3Q3Q9Z1"/>
<dbReference type="SMART" id="SM00558">
    <property type="entry name" value="JmjC"/>
    <property type="match status" value="1"/>
</dbReference>
<reference evidence="7" key="2">
    <citation type="submission" date="2025-09" db="UniProtKB">
        <authorList>
            <consortium name="Ensembl"/>
        </authorList>
    </citation>
    <scope>IDENTIFICATION</scope>
</reference>
<evidence type="ECO:0000256" key="2">
    <source>
        <dbReference type="ARBA" id="ARBA00023002"/>
    </source>
</evidence>
<evidence type="ECO:0000256" key="3">
    <source>
        <dbReference type="ARBA" id="ARBA00023004"/>
    </source>
</evidence>